<evidence type="ECO:0000313" key="3">
    <source>
        <dbReference type="Proteomes" id="UP001497623"/>
    </source>
</evidence>
<dbReference type="PROSITE" id="PS50835">
    <property type="entry name" value="IG_LIKE"/>
    <property type="match status" value="1"/>
</dbReference>
<dbReference type="PANTHER" id="PTHR23278">
    <property type="entry name" value="SIDESTEP PROTEIN"/>
    <property type="match status" value="1"/>
</dbReference>
<dbReference type="InterPro" id="IPR013783">
    <property type="entry name" value="Ig-like_fold"/>
</dbReference>
<comment type="caution">
    <text evidence="2">The sequence shown here is derived from an EMBL/GenBank/DDBJ whole genome shotgun (WGS) entry which is preliminary data.</text>
</comment>
<gene>
    <name evidence="2" type="ORF">MNOR_LOCUS31695</name>
</gene>
<feature type="non-terminal residue" evidence="2">
    <location>
        <position position="1"/>
    </location>
</feature>
<dbReference type="Gene3D" id="2.60.40.10">
    <property type="entry name" value="Immunoglobulins"/>
    <property type="match status" value="1"/>
</dbReference>
<name>A0AAV2S3N6_MEGNR</name>
<evidence type="ECO:0000313" key="2">
    <source>
        <dbReference type="EMBL" id="CAL4156304.1"/>
    </source>
</evidence>
<dbReference type="InterPro" id="IPR007110">
    <property type="entry name" value="Ig-like_dom"/>
</dbReference>
<dbReference type="PANTHER" id="PTHR23278:SF19">
    <property type="entry name" value="OBSCURIN"/>
    <property type="match status" value="1"/>
</dbReference>
<reference evidence="2 3" key="1">
    <citation type="submission" date="2024-05" db="EMBL/GenBank/DDBJ databases">
        <authorList>
            <person name="Wallberg A."/>
        </authorList>
    </citation>
    <scope>NUCLEOTIDE SEQUENCE [LARGE SCALE GENOMIC DNA]</scope>
</reference>
<dbReference type="InterPro" id="IPR036179">
    <property type="entry name" value="Ig-like_dom_sf"/>
</dbReference>
<dbReference type="SUPFAM" id="SSF48726">
    <property type="entry name" value="Immunoglobulin"/>
    <property type="match status" value="1"/>
</dbReference>
<dbReference type="Proteomes" id="UP001497623">
    <property type="component" value="Unassembled WGS sequence"/>
</dbReference>
<dbReference type="AlphaFoldDB" id="A0AAV2S3N6"/>
<accession>A0AAV2S3N6</accession>
<protein>
    <recommendedName>
        <fullName evidence="1">Ig-like domain-containing protein</fullName>
    </recommendedName>
</protein>
<organism evidence="2 3">
    <name type="scientific">Meganyctiphanes norvegica</name>
    <name type="common">Northern krill</name>
    <name type="synonym">Thysanopoda norvegica</name>
    <dbReference type="NCBI Taxonomy" id="48144"/>
    <lineage>
        <taxon>Eukaryota</taxon>
        <taxon>Metazoa</taxon>
        <taxon>Ecdysozoa</taxon>
        <taxon>Arthropoda</taxon>
        <taxon>Crustacea</taxon>
        <taxon>Multicrustacea</taxon>
        <taxon>Malacostraca</taxon>
        <taxon>Eumalacostraca</taxon>
        <taxon>Eucarida</taxon>
        <taxon>Euphausiacea</taxon>
        <taxon>Euphausiidae</taxon>
        <taxon>Meganyctiphanes</taxon>
    </lineage>
</organism>
<keyword evidence="3" id="KW-1185">Reference proteome</keyword>
<evidence type="ECO:0000259" key="1">
    <source>
        <dbReference type="PROSITE" id="PS50835"/>
    </source>
</evidence>
<proteinExistence type="predicted"/>
<sequence>EQAIENGRAVLPCDINPPISNDEAILVLFYHGSIGTPIYSIDARGGSIHRAVHWVDNSTLQNRAYFDMAAQPNGLVIKPVLASDHAHYRCRVDFRASPSRNTRVQLLVIVPPKHLMILDSNESEVSGLIGPYPLGSSVTFTCQVNSG</sequence>
<dbReference type="EMBL" id="CAXKWB010041417">
    <property type="protein sequence ID" value="CAL4156304.1"/>
    <property type="molecule type" value="Genomic_DNA"/>
</dbReference>
<feature type="non-terminal residue" evidence="2">
    <location>
        <position position="147"/>
    </location>
</feature>
<feature type="domain" description="Ig-like" evidence="1">
    <location>
        <begin position="1"/>
        <end position="105"/>
    </location>
</feature>